<proteinExistence type="predicted"/>
<evidence type="ECO:0000259" key="1">
    <source>
        <dbReference type="Pfam" id="PF12907"/>
    </source>
</evidence>
<dbReference type="EMBL" id="CM029044">
    <property type="protein sequence ID" value="KAG2606768.1"/>
    <property type="molecule type" value="Genomic_DNA"/>
</dbReference>
<sequence>MVIEGCAFNLVEVVPRLPLARPPHRAPPCRTCGSIPSSSRGQLKSICDSRRLRSRWLLADSSKVRRKICMQIFICTTSEAKCKELAEARHPKNDLYQCFPHLKN</sequence>
<keyword evidence="3" id="KW-1185">Reference proteome</keyword>
<dbReference type="Pfam" id="PF12907">
    <property type="entry name" value="zf-met2"/>
    <property type="match status" value="1"/>
</dbReference>
<name>A0A8T0TAZ1_PANVG</name>
<evidence type="ECO:0000313" key="3">
    <source>
        <dbReference type="Proteomes" id="UP000823388"/>
    </source>
</evidence>
<accession>A0A8T0TAZ1</accession>
<comment type="caution">
    <text evidence="2">The sequence shown here is derived from an EMBL/GenBank/DDBJ whole genome shotgun (WGS) entry which is preliminary data.</text>
</comment>
<dbReference type="PANTHER" id="PTHR33788">
    <property type="entry name" value="OS07G0114300 PROTEIN"/>
    <property type="match status" value="1"/>
</dbReference>
<dbReference type="SUPFAM" id="SSF118359">
    <property type="entry name" value="Expressed protein At2g23090/F21P24.15"/>
    <property type="match status" value="1"/>
</dbReference>
<dbReference type="Proteomes" id="UP000823388">
    <property type="component" value="Chromosome 4N"/>
</dbReference>
<dbReference type="InterPro" id="IPR039438">
    <property type="entry name" value="At2g23090-like_Znf"/>
</dbReference>
<organism evidence="2 3">
    <name type="scientific">Panicum virgatum</name>
    <name type="common">Blackwell switchgrass</name>
    <dbReference type="NCBI Taxonomy" id="38727"/>
    <lineage>
        <taxon>Eukaryota</taxon>
        <taxon>Viridiplantae</taxon>
        <taxon>Streptophyta</taxon>
        <taxon>Embryophyta</taxon>
        <taxon>Tracheophyta</taxon>
        <taxon>Spermatophyta</taxon>
        <taxon>Magnoliopsida</taxon>
        <taxon>Liliopsida</taxon>
        <taxon>Poales</taxon>
        <taxon>Poaceae</taxon>
        <taxon>PACMAD clade</taxon>
        <taxon>Panicoideae</taxon>
        <taxon>Panicodae</taxon>
        <taxon>Paniceae</taxon>
        <taxon>Panicinae</taxon>
        <taxon>Panicum</taxon>
        <taxon>Panicum sect. Hiantes</taxon>
    </lineage>
</organism>
<dbReference type="Gene3D" id="4.10.1050.10">
    <property type="entry name" value="At2g23090-like"/>
    <property type="match status" value="1"/>
</dbReference>
<protein>
    <recommendedName>
        <fullName evidence="1">At2g23090-like zinc-binding domain-containing protein</fullName>
    </recommendedName>
</protein>
<gene>
    <name evidence="2" type="ORF">PVAP13_4NG215665</name>
</gene>
<reference evidence="2" key="1">
    <citation type="submission" date="2020-05" db="EMBL/GenBank/DDBJ databases">
        <title>WGS assembly of Panicum virgatum.</title>
        <authorList>
            <person name="Lovell J.T."/>
            <person name="Jenkins J."/>
            <person name="Shu S."/>
            <person name="Juenger T.E."/>
            <person name="Schmutz J."/>
        </authorList>
    </citation>
    <scope>NUCLEOTIDE SEQUENCE</scope>
    <source>
        <strain evidence="2">AP13</strain>
    </source>
</reference>
<dbReference type="PANTHER" id="PTHR33788:SF1">
    <property type="entry name" value="ZINC-BINDING PROTEIN"/>
    <property type="match status" value="1"/>
</dbReference>
<evidence type="ECO:0000313" key="2">
    <source>
        <dbReference type="EMBL" id="KAG2606768.1"/>
    </source>
</evidence>
<feature type="domain" description="At2g23090-like zinc-binding" evidence="1">
    <location>
        <begin position="67"/>
        <end position="102"/>
    </location>
</feature>
<dbReference type="AlphaFoldDB" id="A0A8T0TAZ1"/>
<dbReference type="InterPro" id="IPR026939">
    <property type="entry name" value="ZNF706/At2g23090_sf"/>
</dbReference>
<dbReference type="InterPro" id="IPR039713">
    <property type="entry name" value="At2g23090-like"/>
</dbReference>